<keyword evidence="3" id="KW-1185">Reference proteome</keyword>
<evidence type="ECO:0000256" key="1">
    <source>
        <dbReference type="SAM" id="MobiDB-lite"/>
    </source>
</evidence>
<evidence type="ECO:0000313" key="3">
    <source>
        <dbReference type="Proteomes" id="UP001341281"/>
    </source>
</evidence>
<dbReference type="AlphaFoldDB" id="A0AAQ3PP67"/>
<gene>
    <name evidence="2" type="ORF">U9M48_001635</name>
</gene>
<protein>
    <submittedName>
        <fullName evidence="2">Uncharacterized protein</fullName>
    </submittedName>
</protein>
<feature type="compositionally biased region" description="Basic residues" evidence="1">
    <location>
        <begin position="389"/>
        <end position="400"/>
    </location>
</feature>
<feature type="compositionally biased region" description="Low complexity" evidence="1">
    <location>
        <begin position="196"/>
        <end position="209"/>
    </location>
</feature>
<reference evidence="2 3" key="1">
    <citation type="submission" date="2024-02" db="EMBL/GenBank/DDBJ databases">
        <title>High-quality chromosome-scale genome assembly of Pensacola bahiagrass (Paspalum notatum Flugge var. saurae).</title>
        <authorList>
            <person name="Vega J.M."/>
            <person name="Podio M."/>
            <person name="Orjuela J."/>
            <person name="Siena L.A."/>
            <person name="Pessino S.C."/>
            <person name="Combes M.C."/>
            <person name="Mariac C."/>
            <person name="Albertini E."/>
            <person name="Pupilli F."/>
            <person name="Ortiz J.P.A."/>
            <person name="Leblanc O."/>
        </authorList>
    </citation>
    <scope>NUCLEOTIDE SEQUENCE [LARGE SCALE GENOMIC DNA]</scope>
    <source>
        <strain evidence="2">R1</strain>
        <tissue evidence="2">Leaf</tissue>
    </source>
</reference>
<accession>A0AAQ3PP67</accession>
<organism evidence="2 3">
    <name type="scientific">Paspalum notatum var. saurae</name>
    <dbReference type="NCBI Taxonomy" id="547442"/>
    <lineage>
        <taxon>Eukaryota</taxon>
        <taxon>Viridiplantae</taxon>
        <taxon>Streptophyta</taxon>
        <taxon>Embryophyta</taxon>
        <taxon>Tracheophyta</taxon>
        <taxon>Spermatophyta</taxon>
        <taxon>Magnoliopsida</taxon>
        <taxon>Liliopsida</taxon>
        <taxon>Poales</taxon>
        <taxon>Poaceae</taxon>
        <taxon>PACMAD clade</taxon>
        <taxon>Panicoideae</taxon>
        <taxon>Andropogonodae</taxon>
        <taxon>Paspaleae</taxon>
        <taxon>Paspalinae</taxon>
        <taxon>Paspalum</taxon>
    </lineage>
</organism>
<name>A0AAQ3PP67_PASNO</name>
<proteinExistence type="predicted"/>
<sequence>MTARTAAATPWRWNEPSSSSLATCSPTFLFSMSRAFGPWSAKMGSMTRGCPYIIPSTSEFRPQCVRNPPTAPCASTANCGTHPVITSPRPRVRSSKPGGRTSPSSSTATSEPPPPPLGFLSAQRNRVPAISSPCASSRTSSARSGTSLPSAAYSTDLGGCASSHRTAGSSLCAPAPRPPSGNGGTRPSGTSGLPRSAAASGNASGSHSGQLRMAATAHRSSASAPRRHTDMPDAPTSANSALFLSHSYRGIPTAAAAARSLAAATVVGCSYTDAAASSARRRAPQPMAATKAAVACSTAQGTPRARAAAGAQWRNESAMTQSGFVPSSSSMAWRSAAKGAARPSKASQRAAPARASPVTSLVDSAPSGRPWTRGRVSAARDTPAAWRSGGRRARLRGVET</sequence>
<dbReference type="Proteomes" id="UP001341281">
    <property type="component" value="Chromosome 01"/>
</dbReference>
<dbReference type="EMBL" id="CP144745">
    <property type="protein sequence ID" value="WVZ50377.1"/>
    <property type="molecule type" value="Genomic_DNA"/>
</dbReference>
<evidence type="ECO:0000313" key="2">
    <source>
        <dbReference type="EMBL" id="WVZ50377.1"/>
    </source>
</evidence>
<feature type="compositionally biased region" description="Low complexity" evidence="1">
    <location>
        <begin position="131"/>
        <end position="147"/>
    </location>
</feature>
<feature type="compositionally biased region" description="Low complexity" evidence="1">
    <location>
        <begin position="95"/>
        <end position="110"/>
    </location>
</feature>
<feature type="compositionally biased region" description="Low complexity" evidence="1">
    <location>
        <begin position="340"/>
        <end position="357"/>
    </location>
</feature>
<feature type="region of interest" description="Disordered" evidence="1">
    <location>
        <begin position="75"/>
        <end position="237"/>
    </location>
</feature>
<feature type="region of interest" description="Disordered" evidence="1">
    <location>
        <begin position="335"/>
        <end position="400"/>
    </location>
</feature>